<dbReference type="InterPro" id="IPR018683">
    <property type="entry name" value="DUF2169"/>
</dbReference>
<reference evidence="2 3" key="1">
    <citation type="submission" date="2020-04" db="EMBL/GenBank/DDBJ databases">
        <title>Draft genome of Pyxidicoccus fallax type strain.</title>
        <authorList>
            <person name="Whitworth D.E."/>
        </authorList>
    </citation>
    <scope>NUCLEOTIDE SEQUENCE [LARGE SCALE GENOMIC DNA]</scope>
    <source>
        <strain evidence="2 3">DSM 14698</strain>
    </source>
</reference>
<evidence type="ECO:0000313" key="3">
    <source>
        <dbReference type="Proteomes" id="UP000518300"/>
    </source>
</evidence>
<keyword evidence="3" id="KW-1185">Reference proteome</keyword>
<name>A0A848LGR4_9BACT</name>
<dbReference type="EMBL" id="JABBJJ010000073">
    <property type="protein sequence ID" value="NMO16615.1"/>
    <property type="molecule type" value="Genomic_DNA"/>
</dbReference>
<organism evidence="2 3">
    <name type="scientific">Pyxidicoccus fallax</name>
    <dbReference type="NCBI Taxonomy" id="394095"/>
    <lineage>
        <taxon>Bacteria</taxon>
        <taxon>Pseudomonadati</taxon>
        <taxon>Myxococcota</taxon>
        <taxon>Myxococcia</taxon>
        <taxon>Myxococcales</taxon>
        <taxon>Cystobacterineae</taxon>
        <taxon>Myxococcaceae</taxon>
        <taxon>Pyxidicoccus</taxon>
    </lineage>
</organism>
<dbReference type="RefSeq" id="WP_169345904.1">
    <property type="nucleotide sequence ID" value="NZ_JABBJJ010000073.1"/>
</dbReference>
<protein>
    <submittedName>
        <fullName evidence="2">DUF2169 domain-containing protein</fullName>
    </submittedName>
</protein>
<dbReference type="Proteomes" id="UP000518300">
    <property type="component" value="Unassembled WGS sequence"/>
</dbReference>
<sequence length="333" mass="37713">MWVIKNDTPYSAERNWVRDKSGVHHWLVAVKATFDISPSGQLRLSDDQPPPLLEPKYHGEPGRSSLRFDSDLLAVKPATDVILNGFAHAPKRKPTPSVPVSLRVGDMQKVLVVHGPRVYYRGLMGLTTSKPQPFTRQAILYEWAFGGLDTSDPDPRKHRLDARNPVGKGIASSSATLENQPVYAVEYPDGRHSVPAGFGAIDRWWTPRRELAGTYGEHWEQTRKPLLPLDYDERFALCSPEDQRPRSPLRGAERVELVHLTPDSVLRFELPKTMLSFKTYFGRRTEEHTSFLATVIIDPEAMKLMMVWQSSLRVRAPDANYLDVTHVTEKLSV</sequence>
<gene>
    <name evidence="2" type="ORF">HG543_17370</name>
</gene>
<accession>A0A848LGR4</accession>
<evidence type="ECO:0000259" key="1">
    <source>
        <dbReference type="Pfam" id="PF09937"/>
    </source>
</evidence>
<proteinExistence type="predicted"/>
<comment type="caution">
    <text evidence="2">The sequence shown here is derived from an EMBL/GenBank/DDBJ whole genome shotgun (WGS) entry which is preliminary data.</text>
</comment>
<dbReference type="Pfam" id="PF09937">
    <property type="entry name" value="DUF2169"/>
    <property type="match status" value="1"/>
</dbReference>
<feature type="domain" description="DUF2169" evidence="1">
    <location>
        <begin position="22"/>
        <end position="308"/>
    </location>
</feature>
<evidence type="ECO:0000313" key="2">
    <source>
        <dbReference type="EMBL" id="NMO16615.1"/>
    </source>
</evidence>
<dbReference type="AlphaFoldDB" id="A0A848LGR4"/>